<evidence type="ECO:0000313" key="3">
    <source>
        <dbReference type="Proteomes" id="UP000324800"/>
    </source>
</evidence>
<feature type="compositionally biased region" description="Polar residues" evidence="1">
    <location>
        <begin position="346"/>
        <end position="361"/>
    </location>
</feature>
<dbReference type="Proteomes" id="UP000324800">
    <property type="component" value="Unassembled WGS sequence"/>
</dbReference>
<feature type="region of interest" description="Disordered" evidence="1">
    <location>
        <begin position="508"/>
        <end position="563"/>
    </location>
</feature>
<accession>A0A5J4VK68</accession>
<feature type="compositionally biased region" description="Polar residues" evidence="1">
    <location>
        <begin position="370"/>
        <end position="380"/>
    </location>
</feature>
<feature type="compositionally biased region" description="Polar residues" evidence="1">
    <location>
        <begin position="388"/>
        <end position="401"/>
    </location>
</feature>
<feature type="compositionally biased region" description="Polar residues" evidence="1">
    <location>
        <begin position="536"/>
        <end position="546"/>
    </location>
</feature>
<sequence length="563" mass="63877">MAQQAGNTEAFTFKNWREFWSDASFSLEQINVSHYLSKEHNYPSPQDQSMGNESVRLFDQEKECAIENGKRVKGMKLDKLTLDAEAKMKQSSSSNSSRSSISNAKRYKDNNRISLQYHTPYKSISPRLQQHQPKPTLKETIAILRTIFPRDPRGRKEREPELKWPKQQQYVGLMNVVEKFHEIMKQIIEKEKKKPKVTLLRQYTEHPNKDNLALFYPLKNYRLTPILRPKELNLTEQQWNQFLEYEREGIVPFVVDQSTTSRLGGISKKDNISQDYQISVMESWILQHTPPNRIVADGTYDNGDGNKTENAFESKNFTNNNNGLRKNDSGTQLQATVNGEANPEINITKTSANTPPHNVSGSDGLGENGCGTQLQAATNENGHENHHAINSTGNENNNQHSSDNRIGGQQQNNEIQHEQVSGNNKPGELRSSYTTHSEYELRNLNTSQPKGQPPLITILPELGQVKGKVIIPKQKIQQANEHDPRSKTVGAEKQGKCSPVFEDMTVKRHKGNRTSEGPKKQIQGSNSEFKIEIESDFQTDQPQQLNRIGKNGGKWGGQRSLKP</sequence>
<dbReference type="AlphaFoldDB" id="A0A5J4VK68"/>
<evidence type="ECO:0000256" key="1">
    <source>
        <dbReference type="SAM" id="MobiDB-lite"/>
    </source>
</evidence>
<feature type="region of interest" description="Disordered" evidence="1">
    <location>
        <begin position="86"/>
        <end position="109"/>
    </location>
</feature>
<feature type="region of interest" description="Disordered" evidence="1">
    <location>
        <begin position="476"/>
        <end position="495"/>
    </location>
</feature>
<gene>
    <name evidence="2" type="ORF">EZS28_021502</name>
</gene>
<name>A0A5J4VK68_9EUKA</name>
<feature type="region of interest" description="Disordered" evidence="1">
    <location>
        <begin position="346"/>
        <end position="408"/>
    </location>
</feature>
<proteinExistence type="predicted"/>
<evidence type="ECO:0000313" key="2">
    <source>
        <dbReference type="EMBL" id="KAA6382972.1"/>
    </source>
</evidence>
<protein>
    <submittedName>
        <fullName evidence="2">Uncharacterized protein</fullName>
    </submittedName>
</protein>
<feature type="compositionally biased region" description="Low complexity" evidence="1">
    <location>
        <begin position="91"/>
        <end position="103"/>
    </location>
</feature>
<reference evidence="2 3" key="1">
    <citation type="submission" date="2019-03" db="EMBL/GenBank/DDBJ databases">
        <title>Single cell metagenomics reveals metabolic interactions within the superorganism composed of flagellate Streblomastix strix and complex community of Bacteroidetes bacteria on its surface.</title>
        <authorList>
            <person name="Treitli S.C."/>
            <person name="Kolisko M."/>
            <person name="Husnik F."/>
            <person name="Keeling P."/>
            <person name="Hampl V."/>
        </authorList>
    </citation>
    <scope>NUCLEOTIDE SEQUENCE [LARGE SCALE GENOMIC DNA]</scope>
    <source>
        <strain evidence="2">ST1C</strain>
    </source>
</reference>
<organism evidence="2 3">
    <name type="scientific">Streblomastix strix</name>
    <dbReference type="NCBI Taxonomy" id="222440"/>
    <lineage>
        <taxon>Eukaryota</taxon>
        <taxon>Metamonada</taxon>
        <taxon>Preaxostyla</taxon>
        <taxon>Oxymonadida</taxon>
        <taxon>Streblomastigidae</taxon>
        <taxon>Streblomastix</taxon>
    </lineage>
</organism>
<comment type="caution">
    <text evidence="2">The sequence shown here is derived from an EMBL/GenBank/DDBJ whole genome shotgun (WGS) entry which is preliminary data.</text>
</comment>
<dbReference type="EMBL" id="SNRW01006487">
    <property type="protein sequence ID" value="KAA6382972.1"/>
    <property type="molecule type" value="Genomic_DNA"/>
</dbReference>